<sequence>MLSPIEKSRLKWACRRGMLELDVIFMPFLEHEFDALDEEQKHTFIRLLESDDPDLFKWCMGHGVPEDPAFAAMIPLILERNQARHDQQR</sequence>
<dbReference type="PANTHER" id="PTHR39585:SF1">
    <property type="entry name" value="FAD ASSEMBLY FACTOR SDHE"/>
    <property type="match status" value="1"/>
</dbReference>
<gene>
    <name evidence="6" type="ORF">CUC44_19450</name>
</gene>
<reference evidence="6 7" key="1">
    <citation type="submission" date="2017-11" db="EMBL/GenBank/DDBJ databases">
        <title>Draft genome sequence of environmental isolate Aeromonas lusitania sp. nov. MDC 2473.</title>
        <authorList>
            <person name="Colston S.M."/>
            <person name="Navarro A."/>
            <person name="Martinez-Murcia A.J."/>
            <person name="Graf J."/>
        </authorList>
    </citation>
    <scope>NUCLEOTIDE SEQUENCE [LARGE SCALE GENOMIC DNA]</scope>
    <source>
        <strain evidence="6 7">MDC 2473</strain>
    </source>
</reference>
<comment type="caution">
    <text evidence="6">The sequence shown here is derived from an EMBL/GenBank/DDBJ whole genome shotgun (WGS) entry which is preliminary data.</text>
</comment>
<evidence type="ECO:0000256" key="3">
    <source>
        <dbReference type="ARBA" id="ARBA00019418"/>
    </source>
</evidence>
<dbReference type="InterPro" id="IPR005631">
    <property type="entry name" value="SDH"/>
</dbReference>
<evidence type="ECO:0000256" key="4">
    <source>
        <dbReference type="ARBA" id="ARBA00022490"/>
    </source>
</evidence>
<dbReference type="Gene3D" id="1.10.150.250">
    <property type="entry name" value="Flavinator of succinate dehydrogenase"/>
    <property type="match status" value="1"/>
</dbReference>
<dbReference type="PANTHER" id="PTHR39585">
    <property type="entry name" value="FAD ASSEMBLY FACTOR SDHE"/>
    <property type="match status" value="1"/>
</dbReference>
<keyword evidence="5" id="KW-0143">Chaperone</keyword>
<evidence type="ECO:0000256" key="1">
    <source>
        <dbReference type="ARBA" id="ARBA00004496"/>
    </source>
</evidence>
<dbReference type="SUPFAM" id="SSF109910">
    <property type="entry name" value="YgfY-like"/>
    <property type="match status" value="1"/>
</dbReference>
<dbReference type="GO" id="GO:0005737">
    <property type="term" value="C:cytoplasm"/>
    <property type="evidence" value="ECO:0007669"/>
    <property type="project" value="UniProtKB-SubCell"/>
</dbReference>
<dbReference type="FunFam" id="1.10.150.250:FF:000001">
    <property type="entry name" value="FAD assembly factor SdhE"/>
    <property type="match status" value="1"/>
</dbReference>
<keyword evidence="4" id="KW-0963">Cytoplasm</keyword>
<accession>A0A2M8H4N8</accession>
<dbReference type="AlphaFoldDB" id="A0A2M8H4N8"/>
<comment type="subcellular location">
    <subcellularLocation>
        <location evidence="1">Cytoplasm</location>
    </subcellularLocation>
</comment>
<evidence type="ECO:0000256" key="2">
    <source>
        <dbReference type="ARBA" id="ARBA00008571"/>
    </source>
</evidence>
<dbReference type="GO" id="GO:0006105">
    <property type="term" value="P:succinate metabolic process"/>
    <property type="evidence" value="ECO:0007669"/>
    <property type="project" value="TreeGrafter"/>
</dbReference>
<dbReference type="OrthoDB" id="9180899at2"/>
<dbReference type="InterPro" id="IPR036714">
    <property type="entry name" value="SDH_sf"/>
</dbReference>
<dbReference type="GO" id="GO:0034552">
    <property type="term" value="P:respiratory chain complex II assembly"/>
    <property type="evidence" value="ECO:0007669"/>
    <property type="project" value="UniProtKB-ARBA"/>
</dbReference>
<evidence type="ECO:0000313" key="6">
    <source>
        <dbReference type="EMBL" id="PJC91513.1"/>
    </source>
</evidence>
<dbReference type="InterPro" id="IPR050531">
    <property type="entry name" value="SdhE_FAD_assembly_factor"/>
</dbReference>
<evidence type="ECO:0000313" key="7">
    <source>
        <dbReference type="Proteomes" id="UP000232060"/>
    </source>
</evidence>
<dbReference type="Pfam" id="PF03937">
    <property type="entry name" value="Sdh5"/>
    <property type="match status" value="1"/>
</dbReference>
<dbReference type="Proteomes" id="UP000232060">
    <property type="component" value="Unassembled WGS sequence"/>
</dbReference>
<dbReference type="RefSeq" id="WP_100861508.1">
    <property type="nucleotide sequence ID" value="NZ_PGCP01000041.1"/>
</dbReference>
<organism evidence="6 7">
    <name type="scientific">Aeromonas lusitana</name>
    <dbReference type="NCBI Taxonomy" id="931529"/>
    <lineage>
        <taxon>Bacteria</taxon>
        <taxon>Pseudomonadati</taxon>
        <taxon>Pseudomonadota</taxon>
        <taxon>Gammaproteobacteria</taxon>
        <taxon>Aeromonadales</taxon>
        <taxon>Aeromonadaceae</taxon>
        <taxon>Aeromonas</taxon>
    </lineage>
</organism>
<evidence type="ECO:0000256" key="5">
    <source>
        <dbReference type="ARBA" id="ARBA00023186"/>
    </source>
</evidence>
<keyword evidence="7" id="KW-1185">Reference proteome</keyword>
<protein>
    <recommendedName>
        <fullName evidence="3">FAD assembly factor SdhE</fullName>
    </recommendedName>
</protein>
<comment type="similarity">
    <text evidence="2">Belongs to the SdhE FAD assembly factor family.</text>
</comment>
<proteinExistence type="inferred from homology"/>
<name>A0A2M8H4N8_9GAMM</name>
<dbReference type="EMBL" id="PGCP01000041">
    <property type="protein sequence ID" value="PJC91513.1"/>
    <property type="molecule type" value="Genomic_DNA"/>
</dbReference>